<dbReference type="SUPFAM" id="SSF52540">
    <property type="entry name" value="P-loop containing nucleoside triphosphate hydrolases"/>
    <property type="match status" value="1"/>
</dbReference>
<dbReference type="KEGG" id="smag:AN936_23605"/>
<dbReference type="OrthoDB" id="9789562at2"/>
<keyword evidence="3" id="KW-0614">Plasmid</keyword>
<dbReference type="RefSeq" id="WP_054590576.1">
    <property type="nucleotide sequence ID" value="NZ_CP012701.1"/>
</dbReference>
<keyword evidence="1" id="KW-0175">Coiled coil</keyword>
<dbReference type="AlphaFoldDB" id="A0A0N9V5F8"/>
<evidence type="ECO:0000256" key="1">
    <source>
        <dbReference type="SAM" id="Coils"/>
    </source>
</evidence>
<organism evidence="3 4">
    <name type="scientific">Sphingopyxis macrogoltabida</name>
    <name type="common">Sphingomonas macrogoltabidus</name>
    <dbReference type="NCBI Taxonomy" id="33050"/>
    <lineage>
        <taxon>Bacteria</taxon>
        <taxon>Pseudomonadati</taxon>
        <taxon>Pseudomonadota</taxon>
        <taxon>Alphaproteobacteria</taxon>
        <taxon>Sphingomonadales</taxon>
        <taxon>Sphingomonadaceae</taxon>
        <taxon>Sphingopyxis</taxon>
    </lineage>
</organism>
<sequence length="778" mass="86287">MSNAANEGACLSIKAKHIGPIMELEGKLSAKGQNLLFATSGTGKSFISRALRALEGPMKQGERDIDPADVVSEESSDGALSLFEGTTQITKIAFDKTRGLVNRSPSQYIFHVFSSDYVGAELASRSYVLDGDIDHQIILGKQNLELQDKEDELAKVYGEIDEAVRALMSAFQKGKNKLQSDLSIRANLQDFKGLDLDDCRVLGGRPEKLPTSAAILEQFNALRAVPTDPDKPTSLATLSVQLDVDTARALLERKIDQSTIAAEVKAKIEADREFFDKGAKLVGEDEVCPFCTQKLSVHAKAVIDAYVAYFADAEARSRDLIRRMKGQTAAIRPELSRREASLNQAIIRYDALKVAFPSLSATALDTDAGHRDEMVKLLDELDALLDEKANDLTRSIALREDFGIEGPQAKINEVREANRTRIEKLNSTVDNSTNERLTLQRRGCLAFNYGFRDDNKAALEELAKKEAQRVALLDEIEALKKSSGEKVEAREKVADTLEELISFAFHGRYSFDRENFSVKRDKKDMARGSDRTLSDGEKTVLAFCYFLAQSHLKIDEVGDYRKLYLIVDDPVSSVSFDYVYCICQILKTLRIDGGDIKINTNGSVRPKLLILTHHDFFYNVVLNNNVVPNSALFQLVSRGNKHEVVHQKDFVAPHVFHLKHILDVATSRTPPNPSTPNAVRSVLEGIWRFAYPKKGDLQAFLNEVNSQHGVQVRSVLIQDMSHGGKMWTESPLSADIEMACKEAVEILRYYAPGQVEGIDKFKGVLDSAPIASAETPTP</sequence>
<name>A0A0N9V5F8_SPHMC</name>
<dbReference type="InterPro" id="IPR027417">
    <property type="entry name" value="P-loop_NTPase"/>
</dbReference>
<feature type="domain" description="Protein CR006 P-loop" evidence="2">
    <location>
        <begin position="33"/>
        <end position="725"/>
    </location>
</feature>
<feature type="coiled-coil region" evidence="1">
    <location>
        <begin position="422"/>
        <end position="482"/>
    </location>
</feature>
<dbReference type="Pfam" id="PF13166">
    <property type="entry name" value="AAA_13"/>
    <property type="match status" value="1"/>
</dbReference>
<gene>
    <name evidence="3" type="ORF">AN936_23605</name>
</gene>
<reference evidence="3 4" key="1">
    <citation type="journal article" date="2015" name="Genome Announc.">
        <title>Complete Genome Sequence of Polypropylene Glycol- and Polyethylene Glycol-Degrading Sphingopyxis macrogoltabida Strain EY-1.</title>
        <authorList>
            <person name="Ohtsubo Y."/>
            <person name="Nagata Y."/>
            <person name="Numata M."/>
            <person name="Tsuchikane K."/>
            <person name="Hosoyama A."/>
            <person name="Yamazoe A."/>
            <person name="Tsuda M."/>
            <person name="Fujita N."/>
            <person name="Kawai F."/>
        </authorList>
    </citation>
    <scope>NUCLEOTIDE SEQUENCE [LARGE SCALE GENOMIC DNA]</scope>
    <source>
        <strain evidence="3 4">EY-1</strain>
        <plasmid evidence="3">1</plasmid>
    </source>
</reference>
<accession>A0A0N9V5F8</accession>
<dbReference type="Proteomes" id="UP000058074">
    <property type="component" value="Plasmid 1"/>
</dbReference>
<dbReference type="InterPro" id="IPR026866">
    <property type="entry name" value="CR006_AAA"/>
</dbReference>
<evidence type="ECO:0000313" key="4">
    <source>
        <dbReference type="Proteomes" id="UP000058074"/>
    </source>
</evidence>
<evidence type="ECO:0000259" key="2">
    <source>
        <dbReference type="Pfam" id="PF13166"/>
    </source>
</evidence>
<dbReference type="Gene3D" id="3.40.50.300">
    <property type="entry name" value="P-loop containing nucleotide triphosphate hydrolases"/>
    <property type="match status" value="1"/>
</dbReference>
<geneLocation type="plasmid" evidence="3 4">
    <name>1</name>
</geneLocation>
<protein>
    <recommendedName>
        <fullName evidence="2">Protein CR006 P-loop domain-containing protein</fullName>
    </recommendedName>
</protein>
<dbReference type="PATRIC" id="fig|33050.5.peg.4774"/>
<evidence type="ECO:0000313" key="3">
    <source>
        <dbReference type="EMBL" id="ALH83132.1"/>
    </source>
</evidence>
<proteinExistence type="predicted"/>
<dbReference type="EMBL" id="CP012701">
    <property type="protein sequence ID" value="ALH83132.1"/>
    <property type="molecule type" value="Genomic_DNA"/>
</dbReference>